<dbReference type="PANTHER" id="PTHR13812:SF19">
    <property type="entry name" value="KETIMINE REDUCTASE MU-CRYSTALLIN"/>
    <property type="match status" value="1"/>
</dbReference>
<dbReference type="RefSeq" id="WP_377766642.1">
    <property type="nucleotide sequence ID" value="NZ_JBHULB010000011.1"/>
</dbReference>
<dbReference type="EMBL" id="JBHULB010000011">
    <property type="protein sequence ID" value="MFD2587082.1"/>
    <property type="molecule type" value="Genomic_DNA"/>
</dbReference>
<dbReference type="PANTHER" id="PTHR13812">
    <property type="entry name" value="KETIMINE REDUCTASE MU-CRYSTALLIN"/>
    <property type="match status" value="1"/>
</dbReference>
<dbReference type="InterPro" id="IPR036291">
    <property type="entry name" value="NAD(P)-bd_dom_sf"/>
</dbReference>
<name>A0ABW5MV05_9FLAO</name>
<sequence length="318" mass="36084">MKYLNETDLTKIGIDWASTVSVIESSVEQLKAENFSQPVKPYLRYGKPYNRIIAMPAYIGGENASAGIKWIASFPDNIKKNEKRANAVVILNEVNTGKPYCIINSGLISGIRTASVSGLMLKKYFDKTTKKSNIGIIGFGPIGRLHLDLSVNLNKEKVDKVYLFDKRKIEITDIPEAYRDKVIIVNDWDSIVDNCDIVMTCTVSKDRYINTPGRKGTLHLNVSLRDYCPEFMKTVDVMIVDDWEEICRENTDIELMHLEHGLQKEDVFNIYDDFESKLTDVDNKIIMFNPMGMAVFDMAISQDYYTKATEQGIGTDLD</sequence>
<dbReference type="Pfam" id="PF02423">
    <property type="entry name" value="OCD_Mu_crystall"/>
    <property type="match status" value="1"/>
</dbReference>
<dbReference type="Proteomes" id="UP001597526">
    <property type="component" value="Unassembled WGS sequence"/>
</dbReference>
<dbReference type="Gene3D" id="3.40.50.720">
    <property type="entry name" value="NAD(P)-binding Rossmann-like Domain"/>
    <property type="match status" value="1"/>
</dbReference>
<dbReference type="Gene3D" id="3.30.1780.10">
    <property type="entry name" value="ornithine cyclodeaminase, domain 1"/>
    <property type="match status" value="1"/>
</dbReference>
<accession>A0ABW5MV05</accession>
<gene>
    <name evidence="1" type="ORF">ACFSQJ_09080</name>
</gene>
<evidence type="ECO:0000313" key="2">
    <source>
        <dbReference type="Proteomes" id="UP001597526"/>
    </source>
</evidence>
<keyword evidence="2" id="KW-1185">Reference proteome</keyword>
<dbReference type="InterPro" id="IPR023401">
    <property type="entry name" value="ODC_N"/>
</dbReference>
<comment type="caution">
    <text evidence="1">The sequence shown here is derived from an EMBL/GenBank/DDBJ whole genome shotgun (WGS) entry which is preliminary data.</text>
</comment>
<dbReference type="SUPFAM" id="SSF51735">
    <property type="entry name" value="NAD(P)-binding Rossmann-fold domains"/>
    <property type="match status" value="1"/>
</dbReference>
<dbReference type="InterPro" id="IPR003462">
    <property type="entry name" value="ODC_Mu_crystall"/>
</dbReference>
<protein>
    <submittedName>
        <fullName evidence="1">2,3-diaminopropionate biosynthesis protein SbnB</fullName>
    </submittedName>
</protein>
<dbReference type="PIRSF" id="PIRSF001439">
    <property type="entry name" value="CryM"/>
    <property type="match status" value="1"/>
</dbReference>
<proteinExistence type="predicted"/>
<evidence type="ECO:0000313" key="1">
    <source>
        <dbReference type="EMBL" id="MFD2587082.1"/>
    </source>
</evidence>
<organism evidence="1 2">
    <name type="scientific">Croceitalea marina</name>
    <dbReference type="NCBI Taxonomy" id="1775166"/>
    <lineage>
        <taxon>Bacteria</taxon>
        <taxon>Pseudomonadati</taxon>
        <taxon>Bacteroidota</taxon>
        <taxon>Flavobacteriia</taxon>
        <taxon>Flavobacteriales</taxon>
        <taxon>Flavobacteriaceae</taxon>
        <taxon>Croceitalea</taxon>
    </lineage>
</organism>
<reference evidence="2" key="1">
    <citation type="journal article" date="2019" name="Int. J. Syst. Evol. Microbiol.">
        <title>The Global Catalogue of Microorganisms (GCM) 10K type strain sequencing project: providing services to taxonomists for standard genome sequencing and annotation.</title>
        <authorList>
            <consortium name="The Broad Institute Genomics Platform"/>
            <consortium name="The Broad Institute Genome Sequencing Center for Infectious Disease"/>
            <person name="Wu L."/>
            <person name="Ma J."/>
        </authorList>
    </citation>
    <scope>NUCLEOTIDE SEQUENCE [LARGE SCALE GENOMIC DNA]</scope>
    <source>
        <strain evidence="2">KCTC 52368</strain>
    </source>
</reference>